<sequence length="19" mass="2205">MSVLTDLSTKDSYTMLRSR</sequence>
<proteinExistence type="predicted"/>
<reference evidence="1" key="1">
    <citation type="submission" date="2014-11" db="EMBL/GenBank/DDBJ databases">
        <authorList>
            <person name="Amaro Gonzalez C."/>
        </authorList>
    </citation>
    <scope>NUCLEOTIDE SEQUENCE</scope>
</reference>
<dbReference type="EMBL" id="GBXM01041682">
    <property type="protein sequence ID" value="JAH66895.1"/>
    <property type="molecule type" value="Transcribed_RNA"/>
</dbReference>
<accession>A0A0E9UNW4</accession>
<dbReference type="AlphaFoldDB" id="A0A0E9UNW4"/>
<name>A0A0E9UNW4_ANGAN</name>
<reference evidence="1" key="2">
    <citation type="journal article" date="2015" name="Fish Shellfish Immunol.">
        <title>Early steps in the European eel (Anguilla anguilla)-Vibrio vulnificus interaction in the gills: Role of the RtxA13 toxin.</title>
        <authorList>
            <person name="Callol A."/>
            <person name="Pajuelo D."/>
            <person name="Ebbesson L."/>
            <person name="Teles M."/>
            <person name="MacKenzie S."/>
            <person name="Amaro C."/>
        </authorList>
    </citation>
    <scope>NUCLEOTIDE SEQUENCE</scope>
</reference>
<evidence type="ECO:0000313" key="1">
    <source>
        <dbReference type="EMBL" id="JAH66895.1"/>
    </source>
</evidence>
<protein>
    <submittedName>
        <fullName evidence="1">Uncharacterized protein</fullName>
    </submittedName>
</protein>
<organism evidence="1">
    <name type="scientific">Anguilla anguilla</name>
    <name type="common">European freshwater eel</name>
    <name type="synonym">Muraena anguilla</name>
    <dbReference type="NCBI Taxonomy" id="7936"/>
    <lineage>
        <taxon>Eukaryota</taxon>
        <taxon>Metazoa</taxon>
        <taxon>Chordata</taxon>
        <taxon>Craniata</taxon>
        <taxon>Vertebrata</taxon>
        <taxon>Euteleostomi</taxon>
        <taxon>Actinopterygii</taxon>
        <taxon>Neopterygii</taxon>
        <taxon>Teleostei</taxon>
        <taxon>Anguilliformes</taxon>
        <taxon>Anguillidae</taxon>
        <taxon>Anguilla</taxon>
    </lineage>
</organism>